<dbReference type="AlphaFoldDB" id="A0A1F5G3Q1"/>
<comment type="caution">
    <text evidence="5">The sequence shown here is derived from an EMBL/GenBank/DDBJ whole genome shotgun (WGS) entry which is preliminary data.</text>
</comment>
<dbReference type="Proteomes" id="UP000176317">
    <property type="component" value="Unassembled WGS sequence"/>
</dbReference>
<dbReference type="PANTHER" id="PTHR47779:SF1">
    <property type="entry name" value="SYNTHASE (CCG-9), PUTATIVE (AFU_ORTHOLOGUE AFUA_3G12100)-RELATED"/>
    <property type="match status" value="1"/>
</dbReference>
<name>A0A1F5G3Q1_9BACT</name>
<evidence type="ECO:0000259" key="4">
    <source>
        <dbReference type="Pfam" id="PF21269"/>
    </source>
</evidence>
<dbReference type="InterPro" id="IPR049438">
    <property type="entry name" value="TreT_GT1"/>
</dbReference>
<keyword evidence="2" id="KW-0328">Glycosyltransferase</keyword>
<evidence type="ECO:0000256" key="1">
    <source>
        <dbReference type="ARBA" id="ARBA00009481"/>
    </source>
</evidence>
<dbReference type="EMBL" id="MFAT01000028">
    <property type="protein sequence ID" value="OGD86477.1"/>
    <property type="molecule type" value="Genomic_DNA"/>
</dbReference>
<comment type="similarity">
    <text evidence="1">Belongs to the glycosyltransferase group 1 family. Glycosyltransferase 4 subfamily.</text>
</comment>
<feature type="domain" description="Trehalose synthase N-terminal" evidence="4">
    <location>
        <begin position="42"/>
        <end position="109"/>
    </location>
</feature>
<dbReference type="InterPro" id="IPR052078">
    <property type="entry name" value="Trehalose_Metab_GTase"/>
</dbReference>
<gene>
    <name evidence="5" type="ORF">A2164_03670</name>
</gene>
<evidence type="ECO:0000313" key="6">
    <source>
        <dbReference type="Proteomes" id="UP000176317"/>
    </source>
</evidence>
<accession>A0A1F5G3Q1</accession>
<sequence>MVDFGEIKLPIRDFSTYEGLNQQIYNQVLILSKKIAAKRIVHINSTENGGGVAEMLQAQVALEKNLGLESDWYVIHPQFEFFAITKKIHNLLQGQDGDLTNWEKRKYLNIS</sequence>
<reference evidence="5 6" key="1">
    <citation type="journal article" date="2016" name="Nat. Commun.">
        <title>Thousands of microbial genomes shed light on interconnected biogeochemical processes in an aquifer system.</title>
        <authorList>
            <person name="Anantharaman K."/>
            <person name="Brown C.T."/>
            <person name="Hug L.A."/>
            <person name="Sharon I."/>
            <person name="Castelle C.J."/>
            <person name="Probst A.J."/>
            <person name="Thomas B.C."/>
            <person name="Singh A."/>
            <person name="Wilkins M.J."/>
            <person name="Karaoz U."/>
            <person name="Brodie E.L."/>
            <person name="Williams K.H."/>
            <person name="Hubbard S.S."/>
            <person name="Banfield J.F."/>
        </authorList>
    </citation>
    <scope>NUCLEOTIDE SEQUENCE [LARGE SCALE GENOMIC DNA]</scope>
</reference>
<dbReference type="GO" id="GO:0016757">
    <property type="term" value="F:glycosyltransferase activity"/>
    <property type="evidence" value="ECO:0007669"/>
    <property type="project" value="UniProtKB-KW"/>
</dbReference>
<dbReference type="PANTHER" id="PTHR47779">
    <property type="entry name" value="SYNTHASE (CCG-9), PUTATIVE (AFU_ORTHOLOGUE AFUA_3G12100)-RELATED"/>
    <property type="match status" value="1"/>
</dbReference>
<evidence type="ECO:0000313" key="5">
    <source>
        <dbReference type="EMBL" id="OGD86477.1"/>
    </source>
</evidence>
<keyword evidence="3" id="KW-0808">Transferase</keyword>
<dbReference type="Gene3D" id="3.40.50.2000">
    <property type="entry name" value="Glycogen Phosphorylase B"/>
    <property type="match status" value="1"/>
</dbReference>
<evidence type="ECO:0000256" key="2">
    <source>
        <dbReference type="ARBA" id="ARBA00022676"/>
    </source>
</evidence>
<evidence type="ECO:0000256" key="3">
    <source>
        <dbReference type="ARBA" id="ARBA00022679"/>
    </source>
</evidence>
<organism evidence="5 6">
    <name type="scientific">Candidatus Curtissbacteria bacterium RBG_13_35_7</name>
    <dbReference type="NCBI Taxonomy" id="1797705"/>
    <lineage>
        <taxon>Bacteria</taxon>
        <taxon>Candidatus Curtissiibacteriota</taxon>
    </lineage>
</organism>
<proteinExistence type="inferred from homology"/>
<protein>
    <recommendedName>
        <fullName evidence="4">Trehalose synthase N-terminal domain-containing protein</fullName>
    </recommendedName>
</protein>
<dbReference type="Pfam" id="PF21269">
    <property type="entry name" value="TreT_GT1"/>
    <property type="match status" value="1"/>
</dbReference>